<dbReference type="AlphaFoldDB" id="A0A9D2CAQ2"/>
<evidence type="ECO:0000256" key="6">
    <source>
        <dbReference type="ARBA" id="ARBA00023136"/>
    </source>
</evidence>
<feature type="transmembrane region" description="Helical" evidence="7">
    <location>
        <begin position="118"/>
        <end position="138"/>
    </location>
</feature>
<dbReference type="EMBL" id="DXDA01000032">
    <property type="protein sequence ID" value="HIY68521.1"/>
    <property type="molecule type" value="Genomic_DNA"/>
</dbReference>
<dbReference type="Proteomes" id="UP000886844">
    <property type="component" value="Unassembled WGS sequence"/>
</dbReference>
<evidence type="ECO:0000256" key="3">
    <source>
        <dbReference type="ARBA" id="ARBA00022475"/>
    </source>
</evidence>
<reference evidence="8" key="1">
    <citation type="journal article" date="2021" name="PeerJ">
        <title>Extensive microbial diversity within the chicken gut microbiome revealed by metagenomics and culture.</title>
        <authorList>
            <person name="Gilroy R."/>
            <person name="Ravi A."/>
            <person name="Getino M."/>
            <person name="Pursley I."/>
            <person name="Horton D.L."/>
            <person name="Alikhan N.F."/>
            <person name="Baker D."/>
            <person name="Gharbi K."/>
            <person name="Hall N."/>
            <person name="Watson M."/>
            <person name="Adriaenssens E.M."/>
            <person name="Foster-Nyarko E."/>
            <person name="Jarju S."/>
            <person name="Secka A."/>
            <person name="Antonio M."/>
            <person name="Oren A."/>
            <person name="Chaudhuri R.R."/>
            <person name="La Ragione R."/>
            <person name="Hildebrand F."/>
            <person name="Pallen M.J."/>
        </authorList>
    </citation>
    <scope>NUCLEOTIDE SEQUENCE</scope>
    <source>
        <strain evidence="8">5134</strain>
    </source>
</reference>
<keyword evidence="4 7" id="KW-0812">Transmembrane</keyword>
<comment type="caution">
    <text evidence="8">The sequence shown here is derived from an EMBL/GenBank/DDBJ whole genome shotgun (WGS) entry which is preliminary data.</text>
</comment>
<dbReference type="GO" id="GO:0005886">
    <property type="term" value="C:plasma membrane"/>
    <property type="evidence" value="ECO:0007669"/>
    <property type="project" value="UniProtKB-SubCell"/>
</dbReference>
<keyword evidence="6 7" id="KW-0472">Membrane</keyword>
<keyword evidence="5 7" id="KW-1133">Transmembrane helix</keyword>
<feature type="transmembrane region" description="Helical" evidence="7">
    <location>
        <begin position="150"/>
        <end position="167"/>
    </location>
</feature>
<evidence type="ECO:0000256" key="5">
    <source>
        <dbReference type="ARBA" id="ARBA00022989"/>
    </source>
</evidence>
<protein>
    <submittedName>
        <fullName evidence="8">Chromate transporter</fullName>
    </submittedName>
</protein>
<sequence length="192" mass="21133">MLLWQLFVSYLKIGFFGFGGGYAMLSLIQNEVVVQHQWLTNAQFADIVAISQITPGPIAINSATYVGYSVGMQTGHLWCGVLGSMIATFAVCLPSLTLMILVARFFLKLKNNRWVEGAMLGMRPAVIGMIAAAALLLIFPHSSEPDEQNFIDAWSWVLFGGVFLGSWRKVNPILLIVLSAVAGIFIYYVFGY</sequence>
<dbReference type="GO" id="GO:0015109">
    <property type="term" value="F:chromate transmembrane transporter activity"/>
    <property type="evidence" value="ECO:0007669"/>
    <property type="project" value="InterPro"/>
</dbReference>
<evidence type="ECO:0000313" key="9">
    <source>
        <dbReference type="Proteomes" id="UP000886844"/>
    </source>
</evidence>
<dbReference type="InterPro" id="IPR052518">
    <property type="entry name" value="CHR_Transporter"/>
</dbReference>
<evidence type="ECO:0000313" key="8">
    <source>
        <dbReference type="EMBL" id="HIY68521.1"/>
    </source>
</evidence>
<dbReference type="PANTHER" id="PTHR43663:SF1">
    <property type="entry name" value="CHROMATE TRANSPORTER"/>
    <property type="match status" value="1"/>
</dbReference>
<gene>
    <name evidence="8" type="ORF">H9828_03795</name>
</gene>
<feature type="transmembrane region" description="Helical" evidence="7">
    <location>
        <begin position="6"/>
        <end position="28"/>
    </location>
</feature>
<name>A0A9D2CAQ2_9BACT</name>
<dbReference type="Pfam" id="PF02417">
    <property type="entry name" value="Chromate_transp"/>
    <property type="match status" value="1"/>
</dbReference>
<feature type="transmembrane region" description="Helical" evidence="7">
    <location>
        <begin position="77"/>
        <end position="106"/>
    </location>
</feature>
<dbReference type="InterPro" id="IPR003370">
    <property type="entry name" value="Chromate_transpt"/>
</dbReference>
<evidence type="ECO:0000256" key="4">
    <source>
        <dbReference type="ARBA" id="ARBA00022692"/>
    </source>
</evidence>
<comment type="similarity">
    <text evidence="2">Belongs to the chromate ion transporter (CHR) (TC 2.A.51) family.</text>
</comment>
<evidence type="ECO:0000256" key="2">
    <source>
        <dbReference type="ARBA" id="ARBA00005262"/>
    </source>
</evidence>
<keyword evidence="3" id="KW-1003">Cell membrane</keyword>
<comment type="subcellular location">
    <subcellularLocation>
        <location evidence="1">Cell membrane</location>
        <topology evidence="1">Multi-pass membrane protein</topology>
    </subcellularLocation>
</comment>
<organism evidence="8 9">
    <name type="scientific">Candidatus Alistipes intestinigallinarum</name>
    <dbReference type="NCBI Taxonomy" id="2838440"/>
    <lineage>
        <taxon>Bacteria</taxon>
        <taxon>Pseudomonadati</taxon>
        <taxon>Bacteroidota</taxon>
        <taxon>Bacteroidia</taxon>
        <taxon>Bacteroidales</taxon>
        <taxon>Rikenellaceae</taxon>
        <taxon>Alistipes</taxon>
    </lineage>
</organism>
<evidence type="ECO:0000256" key="7">
    <source>
        <dbReference type="SAM" id="Phobius"/>
    </source>
</evidence>
<proteinExistence type="inferred from homology"/>
<dbReference type="PANTHER" id="PTHR43663">
    <property type="entry name" value="CHROMATE TRANSPORT PROTEIN-RELATED"/>
    <property type="match status" value="1"/>
</dbReference>
<accession>A0A9D2CAQ2</accession>
<reference evidence="8" key="2">
    <citation type="submission" date="2021-04" db="EMBL/GenBank/DDBJ databases">
        <authorList>
            <person name="Gilroy R."/>
        </authorList>
    </citation>
    <scope>NUCLEOTIDE SEQUENCE</scope>
    <source>
        <strain evidence="8">5134</strain>
    </source>
</reference>
<evidence type="ECO:0000256" key="1">
    <source>
        <dbReference type="ARBA" id="ARBA00004651"/>
    </source>
</evidence>
<feature type="transmembrane region" description="Helical" evidence="7">
    <location>
        <begin position="173"/>
        <end position="190"/>
    </location>
</feature>